<dbReference type="RefSeq" id="WP_397611744.1">
    <property type="nucleotide sequence ID" value="NZ_JBIRRB010000001.1"/>
</dbReference>
<organism evidence="2 3">
    <name type="scientific">Streptomyces abikoensis</name>
    <dbReference type="NCBI Taxonomy" id="97398"/>
    <lineage>
        <taxon>Bacteria</taxon>
        <taxon>Bacillati</taxon>
        <taxon>Actinomycetota</taxon>
        <taxon>Actinomycetes</taxon>
        <taxon>Kitasatosporales</taxon>
        <taxon>Streptomycetaceae</taxon>
        <taxon>Streptomyces</taxon>
    </lineage>
</organism>
<evidence type="ECO:0000313" key="2">
    <source>
        <dbReference type="EMBL" id="MFI0908944.1"/>
    </source>
</evidence>
<evidence type="ECO:0000313" key="3">
    <source>
        <dbReference type="Proteomes" id="UP001611162"/>
    </source>
</evidence>
<sequence>MTPSASGASMGGGYGLFDGFEGYRTPSSDDYRHVLAKGMVVFDANVLLNLYRYTEETRDGLFTIMETLGERFWVPHQAVAEFWRNRESTLNTPKDSAKVAETELRKAERTATNAIQVWAKSSALPDERRSEIIEHFTSVFEKICKVINEQAENDTIPHARDTNKDALLSRLSNVLAGRVGSPLSEEDHAIALKEAKRRAQAKEPPGYLDQEKNGDLGAGDYIVWEQLLIEATRRQCDVLFVTNDLKEDWWRKVRDQQRGPRLELQSEFRSRTRQQLFMLQHTGLLVQASSPLNMQIIPESVEESERTDRLVTAQLPPEAREKVLFEIYRQAHEMDWDFLSNTERSNQYRQWVEDPEVGGVLQSFMTEQKARVWIKDVPMREYARAQEGFGQYAPYTVMRFRGPDEVVKSACGPEWDVEPDSMGEKPMHCYATNGTTTRYVCWGHPRTFRDLIGAALNKTIESKERPAIVVTTRDGDTAVTTEEQHQQTQLAERSGIDLEYLHRSMIPNPEYPM</sequence>
<proteinExistence type="predicted"/>
<gene>
    <name evidence="2" type="ORF">ACH4TF_00655</name>
</gene>
<reference evidence="2 3" key="1">
    <citation type="submission" date="2024-10" db="EMBL/GenBank/DDBJ databases">
        <title>The Natural Products Discovery Center: Release of the First 8490 Sequenced Strains for Exploring Actinobacteria Biosynthetic Diversity.</title>
        <authorList>
            <person name="Kalkreuter E."/>
            <person name="Kautsar S.A."/>
            <person name="Yang D."/>
            <person name="Bader C.D."/>
            <person name="Teijaro C.N."/>
            <person name="Fluegel L."/>
            <person name="Davis C.M."/>
            <person name="Simpson J.R."/>
            <person name="Lauterbach L."/>
            <person name="Steele A.D."/>
            <person name="Gui C."/>
            <person name="Meng S."/>
            <person name="Li G."/>
            <person name="Viehrig K."/>
            <person name="Ye F."/>
            <person name="Su P."/>
            <person name="Kiefer A.F."/>
            <person name="Nichols A."/>
            <person name="Cepeda A.J."/>
            <person name="Yan W."/>
            <person name="Fan B."/>
            <person name="Jiang Y."/>
            <person name="Adhikari A."/>
            <person name="Zheng C.-J."/>
            <person name="Schuster L."/>
            <person name="Cowan T.M."/>
            <person name="Smanski M.J."/>
            <person name="Chevrette M.G."/>
            <person name="De Carvalho L.P.S."/>
            <person name="Shen B."/>
        </authorList>
    </citation>
    <scope>NUCLEOTIDE SEQUENCE [LARGE SCALE GENOMIC DNA]</scope>
    <source>
        <strain evidence="2 3">NPDC020979</strain>
    </source>
</reference>
<dbReference type="Pfam" id="PF18476">
    <property type="entry name" value="PIN_8"/>
    <property type="match status" value="1"/>
</dbReference>
<keyword evidence="3" id="KW-1185">Reference proteome</keyword>
<comment type="caution">
    <text evidence="2">The sequence shown here is derived from an EMBL/GenBank/DDBJ whole genome shotgun (WGS) entry which is preliminary data.</text>
</comment>
<accession>A0ABW7SUP3</accession>
<evidence type="ECO:0000259" key="1">
    <source>
        <dbReference type="Pfam" id="PF18476"/>
    </source>
</evidence>
<feature type="domain" description="PIN like" evidence="1">
    <location>
        <begin position="39"/>
        <end position="264"/>
    </location>
</feature>
<dbReference type="InterPro" id="IPR041578">
    <property type="entry name" value="PIN_8"/>
</dbReference>
<dbReference type="Proteomes" id="UP001611162">
    <property type="component" value="Unassembled WGS sequence"/>
</dbReference>
<protein>
    <submittedName>
        <fullName evidence="2">PIN domain-containing protein</fullName>
    </submittedName>
</protein>
<name>A0ABW7SUP3_9ACTN</name>
<dbReference type="EMBL" id="JBIRRB010000001">
    <property type="protein sequence ID" value="MFI0908944.1"/>
    <property type="molecule type" value="Genomic_DNA"/>
</dbReference>